<accession>A0A5C3PKS0</accession>
<protein>
    <submittedName>
        <fullName evidence="1">Uncharacterized protein</fullName>
    </submittedName>
</protein>
<dbReference type="Proteomes" id="UP000308197">
    <property type="component" value="Unassembled WGS sequence"/>
</dbReference>
<gene>
    <name evidence="1" type="ORF">K466DRAFT_584244</name>
</gene>
<dbReference type="AlphaFoldDB" id="A0A5C3PKS0"/>
<name>A0A5C3PKS0_9APHY</name>
<proteinExistence type="predicted"/>
<evidence type="ECO:0000313" key="1">
    <source>
        <dbReference type="EMBL" id="TFK89881.1"/>
    </source>
</evidence>
<dbReference type="EMBL" id="ML211062">
    <property type="protein sequence ID" value="TFK89881.1"/>
    <property type="molecule type" value="Genomic_DNA"/>
</dbReference>
<sequence length="57" mass="6183">MSLDRPAAIVEETAEVGGNALELRQGCSKKAETTPVRQQKPILMHRTTVSGAKWGSF</sequence>
<reference evidence="1 2" key="1">
    <citation type="journal article" date="2019" name="Nat. Ecol. Evol.">
        <title>Megaphylogeny resolves global patterns of mushroom evolution.</title>
        <authorList>
            <person name="Varga T."/>
            <person name="Krizsan K."/>
            <person name="Foldi C."/>
            <person name="Dima B."/>
            <person name="Sanchez-Garcia M."/>
            <person name="Sanchez-Ramirez S."/>
            <person name="Szollosi G.J."/>
            <person name="Szarkandi J.G."/>
            <person name="Papp V."/>
            <person name="Albert L."/>
            <person name="Andreopoulos W."/>
            <person name="Angelini C."/>
            <person name="Antonin V."/>
            <person name="Barry K.W."/>
            <person name="Bougher N.L."/>
            <person name="Buchanan P."/>
            <person name="Buyck B."/>
            <person name="Bense V."/>
            <person name="Catcheside P."/>
            <person name="Chovatia M."/>
            <person name="Cooper J."/>
            <person name="Damon W."/>
            <person name="Desjardin D."/>
            <person name="Finy P."/>
            <person name="Geml J."/>
            <person name="Haridas S."/>
            <person name="Hughes K."/>
            <person name="Justo A."/>
            <person name="Karasinski D."/>
            <person name="Kautmanova I."/>
            <person name="Kiss B."/>
            <person name="Kocsube S."/>
            <person name="Kotiranta H."/>
            <person name="LaButti K.M."/>
            <person name="Lechner B.E."/>
            <person name="Liimatainen K."/>
            <person name="Lipzen A."/>
            <person name="Lukacs Z."/>
            <person name="Mihaltcheva S."/>
            <person name="Morgado L.N."/>
            <person name="Niskanen T."/>
            <person name="Noordeloos M.E."/>
            <person name="Ohm R.A."/>
            <person name="Ortiz-Santana B."/>
            <person name="Ovrebo C."/>
            <person name="Racz N."/>
            <person name="Riley R."/>
            <person name="Savchenko A."/>
            <person name="Shiryaev A."/>
            <person name="Soop K."/>
            <person name="Spirin V."/>
            <person name="Szebenyi C."/>
            <person name="Tomsovsky M."/>
            <person name="Tulloss R.E."/>
            <person name="Uehling J."/>
            <person name="Grigoriev I.V."/>
            <person name="Vagvolgyi C."/>
            <person name="Papp T."/>
            <person name="Martin F.M."/>
            <person name="Miettinen O."/>
            <person name="Hibbett D.S."/>
            <person name="Nagy L.G."/>
        </authorList>
    </citation>
    <scope>NUCLEOTIDE SEQUENCE [LARGE SCALE GENOMIC DNA]</scope>
    <source>
        <strain evidence="1 2">HHB13444</strain>
    </source>
</reference>
<organism evidence="1 2">
    <name type="scientific">Polyporus arcularius HHB13444</name>
    <dbReference type="NCBI Taxonomy" id="1314778"/>
    <lineage>
        <taxon>Eukaryota</taxon>
        <taxon>Fungi</taxon>
        <taxon>Dikarya</taxon>
        <taxon>Basidiomycota</taxon>
        <taxon>Agaricomycotina</taxon>
        <taxon>Agaricomycetes</taxon>
        <taxon>Polyporales</taxon>
        <taxon>Polyporaceae</taxon>
        <taxon>Polyporus</taxon>
    </lineage>
</organism>
<evidence type="ECO:0000313" key="2">
    <source>
        <dbReference type="Proteomes" id="UP000308197"/>
    </source>
</evidence>
<keyword evidence="2" id="KW-1185">Reference proteome</keyword>
<dbReference type="InParanoid" id="A0A5C3PKS0"/>